<proteinExistence type="predicted"/>
<protein>
    <submittedName>
        <fullName evidence="1">Uncharacterized protein</fullName>
    </submittedName>
</protein>
<keyword evidence="2" id="KW-1185">Reference proteome</keyword>
<sequence>MEEHKLEIAKHKAEAILLIGKKRLRQIEFKIKWHAIIPKNAVKYQRVVLNNCASFTKHVTYAVNRAKEAAAGLARILPRLEEATDSKRKILSLVVESILLYACQI</sequence>
<dbReference type="EMBL" id="JALNTZ010000007">
    <property type="protein sequence ID" value="KAJ3645862.1"/>
    <property type="molecule type" value="Genomic_DNA"/>
</dbReference>
<reference evidence="1" key="1">
    <citation type="journal article" date="2023" name="G3 (Bethesda)">
        <title>Whole genome assemblies of Zophobas morio and Tenebrio molitor.</title>
        <authorList>
            <person name="Kaur S."/>
            <person name="Stinson S.A."/>
            <person name="diCenzo G.C."/>
        </authorList>
    </citation>
    <scope>NUCLEOTIDE SEQUENCE</scope>
    <source>
        <strain evidence="1">QUZm001</strain>
    </source>
</reference>
<gene>
    <name evidence="1" type="ORF">Zmor_023485</name>
</gene>
<evidence type="ECO:0000313" key="1">
    <source>
        <dbReference type="EMBL" id="KAJ3645862.1"/>
    </source>
</evidence>
<accession>A0AA38M7W1</accession>
<dbReference type="AlphaFoldDB" id="A0AA38M7W1"/>
<dbReference type="Proteomes" id="UP001168821">
    <property type="component" value="Unassembled WGS sequence"/>
</dbReference>
<comment type="caution">
    <text evidence="1">The sequence shown here is derived from an EMBL/GenBank/DDBJ whole genome shotgun (WGS) entry which is preliminary data.</text>
</comment>
<name>A0AA38M7W1_9CUCU</name>
<organism evidence="1 2">
    <name type="scientific">Zophobas morio</name>
    <dbReference type="NCBI Taxonomy" id="2755281"/>
    <lineage>
        <taxon>Eukaryota</taxon>
        <taxon>Metazoa</taxon>
        <taxon>Ecdysozoa</taxon>
        <taxon>Arthropoda</taxon>
        <taxon>Hexapoda</taxon>
        <taxon>Insecta</taxon>
        <taxon>Pterygota</taxon>
        <taxon>Neoptera</taxon>
        <taxon>Endopterygota</taxon>
        <taxon>Coleoptera</taxon>
        <taxon>Polyphaga</taxon>
        <taxon>Cucujiformia</taxon>
        <taxon>Tenebrionidae</taxon>
        <taxon>Zophobas</taxon>
    </lineage>
</organism>
<evidence type="ECO:0000313" key="2">
    <source>
        <dbReference type="Proteomes" id="UP001168821"/>
    </source>
</evidence>